<dbReference type="AlphaFoldDB" id="A0A4S2D1T5"/>
<dbReference type="RefSeq" id="WP_136004112.1">
    <property type="nucleotide sequence ID" value="NZ_SRYW01000004.1"/>
</dbReference>
<accession>A0A4S2D1T5</accession>
<comment type="caution">
    <text evidence="1">The sequence shown here is derived from an EMBL/GenBank/DDBJ whole genome shotgun (WGS) entry which is preliminary data.</text>
</comment>
<gene>
    <name evidence="1" type="ORF">E5352_06905</name>
</gene>
<proteinExistence type="predicted"/>
<reference evidence="1 2" key="1">
    <citation type="submission" date="2019-04" db="EMBL/GenBank/DDBJ databases">
        <title>Microbes associate with the intestines of laboratory mice.</title>
        <authorList>
            <person name="Navarre W."/>
            <person name="Wong E."/>
            <person name="Huang K."/>
            <person name="Tropini C."/>
            <person name="Ng K."/>
            <person name="Yu B."/>
        </authorList>
    </citation>
    <scope>NUCLEOTIDE SEQUENCE [LARGE SCALE GENOMIC DNA]</scope>
    <source>
        <strain evidence="1 2">NM62_B4-13</strain>
    </source>
</reference>
<dbReference type="EMBL" id="SRYW01000004">
    <property type="protein sequence ID" value="TGY35437.1"/>
    <property type="molecule type" value="Genomic_DNA"/>
</dbReference>
<evidence type="ECO:0000313" key="1">
    <source>
        <dbReference type="EMBL" id="TGY35437.1"/>
    </source>
</evidence>
<organism evidence="1 2">
    <name type="scientific">Stenotrophomonas maltophilia</name>
    <name type="common">Pseudomonas maltophilia</name>
    <name type="synonym">Xanthomonas maltophilia</name>
    <dbReference type="NCBI Taxonomy" id="40324"/>
    <lineage>
        <taxon>Bacteria</taxon>
        <taxon>Pseudomonadati</taxon>
        <taxon>Pseudomonadota</taxon>
        <taxon>Gammaproteobacteria</taxon>
        <taxon>Lysobacterales</taxon>
        <taxon>Lysobacteraceae</taxon>
        <taxon>Stenotrophomonas</taxon>
        <taxon>Stenotrophomonas maltophilia group</taxon>
    </lineage>
</organism>
<evidence type="ECO:0000313" key="2">
    <source>
        <dbReference type="Proteomes" id="UP000306631"/>
    </source>
</evidence>
<name>A0A4S2D1T5_STEMA</name>
<protein>
    <submittedName>
        <fullName evidence="1">Uncharacterized protein</fullName>
    </submittedName>
</protein>
<sequence length="80" mass="8748">MLHALRGHIAGLDHGLRLLLAGCPDIHIIRAAWEEIAIEMLARADPAEPALYRHALDQCMARIADQLNVATLQRTTGTDA</sequence>
<dbReference type="Proteomes" id="UP000306631">
    <property type="component" value="Unassembled WGS sequence"/>
</dbReference>